<dbReference type="Proteomes" id="UP000597656">
    <property type="component" value="Unassembled WGS sequence"/>
</dbReference>
<keyword evidence="2" id="KW-1185">Reference proteome</keyword>
<name>A0ABQ2IUZ7_9PSEU</name>
<reference evidence="2" key="1">
    <citation type="journal article" date="2019" name="Int. J. Syst. Evol. Microbiol.">
        <title>The Global Catalogue of Microorganisms (GCM) 10K type strain sequencing project: providing services to taxonomists for standard genome sequencing and annotation.</title>
        <authorList>
            <consortium name="The Broad Institute Genomics Platform"/>
            <consortium name="The Broad Institute Genome Sequencing Center for Infectious Disease"/>
            <person name="Wu L."/>
            <person name="Ma J."/>
        </authorList>
    </citation>
    <scope>NUCLEOTIDE SEQUENCE [LARGE SCALE GENOMIC DNA]</scope>
    <source>
        <strain evidence="2">CGMCC 4.7319</strain>
    </source>
</reference>
<gene>
    <name evidence="1" type="ORF">GCM10011609_87680</name>
</gene>
<evidence type="ECO:0000313" key="2">
    <source>
        <dbReference type="Proteomes" id="UP000597656"/>
    </source>
</evidence>
<protein>
    <recommendedName>
        <fullName evidence="3">Integrase</fullName>
    </recommendedName>
</protein>
<organism evidence="1 2">
    <name type="scientific">Lentzea pudingi</name>
    <dbReference type="NCBI Taxonomy" id="1789439"/>
    <lineage>
        <taxon>Bacteria</taxon>
        <taxon>Bacillati</taxon>
        <taxon>Actinomycetota</taxon>
        <taxon>Actinomycetes</taxon>
        <taxon>Pseudonocardiales</taxon>
        <taxon>Pseudonocardiaceae</taxon>
        <taxon>Lentzea</taxon>
    </lineage>
</organism>
<accession>A0ABQ2IUZ7</accession>
<evidence type="ECO:0000313" key="1">
    <source>
        <dbReference type="EMBL" id="GGN30127.1"/>
    </source>
</evidence>
<evidence type="ECO:0008006" key="3">
    <source>
        <dbReference type="Google" id="ProtNLM"/>
    </source>
</evidence>
<proteinExistence type="predicted"/>
<dbReference type="EMBL" id="BMNC01000035">
    <property type="protein sequence ID" value="GGN30127.1"/>
    <property type="molecule type" value="Genomic_DNA"/>
</dbReference>
<sequence>MIDDGIPEIAQSLRLGHVMPDKIQETYSHVAASVEARLLQRLMEMRPFFASHPSDDSPR</sequence>
<dbReference type="RefSeq" id="WP_189160751.1">
    <property type="nucleotide sequence ID" value="NZ_BMNC01000035.1"/>
</dbReference>
<comment type="caution">
    <text evidence="1">The sequence shown here is derived from an EMBL/GenBank/DDBJ whole genome shotgun (WGS) entry which is preliminary data.</text>
</comment>